<comment type="caution">
    <text evidence="1">The sequence shown here is derived from an EMBL/GenBank/DDBJ whole genome shotgun (WGS) entry which is preliminary data.</text>
</comment>
<protein>
    <submittedName>
        <fullName evidence="1">Uncharacterized protein</fullName>
    </submittedName>
</protein>
<accession>A0ABN2SCV0</accession>
<reference evidence="1 2" key="1">
    <citation type="journal article" date="2019" name="Int. J. Syst. Evol. Microbiol.">
        <title>The Global Catalogue of Microorganisms (GCM) 10K type strain sequencing project: providing services to taxonomists for standard genome sequencing and annotation.</title>
        <authorList>
            <consortium name="The Broad Institute Genomics Platform"/>
            <consortium name="The Broad Institute Genome Sequencing Center for Infectious Disease"/>
            <person name="Wu L."/>
            <person name="Ma J."/>
        </authorList>
    </citation>
    <scope>NUCLEOTIDE SEQUENCE [LARGE SCALE GENOMIC DNA]</scope>
    <source>
        <strain evidence="1 2">JCM 15628</strain>
    </source>
</reference>
<dbReference type="Proteomes" id="UP001500013">
    <property type="component" value="Unassembled WGS sequence"/>
</dbReference>
<keyword evidence="2" id="KW-1185">Reference proteome</keyword>
<dbReference type="EMBL" id="BAAAPU010000007">
    <property type="protein sequence ID" value="GAA1984515.1"/>
    <property type="molecule type" value="Genomic_DNA"/>
</dbReference>
<name>A0ABN2SCV0_9MICO</name>
<evidence type="ECO:0000313" key="2">
    <source>
        <dbReference type="Proteomes" id="UP001500013"/>
    </source>
</evidence>
<sequence length="99" mass="10443">MVELIDNPRARSHTRALADAVVNAMGQTLPIVGASPTDGIPPDEPFVIELGADVPAPAVVLLDAGMADQEHHIRRWVRTYAADLGASLRGPSQPIGVQT</sequence>
<organism evidence="1 2">
    <name type="scientific">Terrabacter lapilli</name>
    <dbReference type="NCBI Taxonomy" id="436231"/>
    <lineage>
        <taxon>Bacteria</taxon>
        <taxon>Bacillati</taxon>
        <taxon>Actinomycetota</taxon>
        <taxon>Actinomycetes</taxon>
        <taxon>Micrococcales</taxon>
        <taxon>Intrasporangiaceae</taxon>
        <taxon>Terrabacter</taxon>
    </lineage>
</organism>
<proteinExistence type="predicted"/>
<gene>
    <name evidence="1" type="ORF">GCM10009817_27450</name>
</gene>
<evidence type="ECO:0000313" key="1">
    <source>
        <dbReference type="EMBL" id="GAA1984515.1"/>
    </source>
</evidence>